<dbReference type="InterPro" id="IPR029320">
    <property type="entry name" value="Acyl-CoA_ox_N"/>
</dbReference>
<evidence type="ECO:0000313" key="20">
    <source>
        <dbReference type="Proteomes" id="UP001337655"/>
    </source>
</evidence>
<dbReference type="GO" id="GO:0003997">
    <property type="term" value="F:acyl-CoA oxidase activity"/>
    <property type="evidence" value="ECO:0007669"/>
    <property type="project" value="UniProtKB-EC"/>
</dbReference>
<keyword evidence="6 12" id="KW-0285">Flavoprotein</keyword>
<dbReference type="FunFam" id="2.40.110.10:FF:000003">
    <property type="entry name" value="Acyl-coenzyme A oxidase"/>
    <property type="match status" value="1"/>
</dbReference>
<comment type="subcellular location">
    <subcellularLocation>
        <location evidence="3">Peroxisome</location>
    </subcellularLocation>
</comment>
<evidence type="ECO:0000256" key="5">
    <source>
        <dbReference type="ARBA" id="ARBA00006288"/>
    </source>
</evidence>
<feature type="domain" description="Acyl-CoA oxidase C-alpha1" evidence="18">
    <location>
        <begin position="295"/>
        <end position="461"/>
    </location>
</feature>
<keyword evidence="7 12" id="KW-0274">FAD</keyword>
<keyword evidence="9" id="KW-0560">Oxidoreductase</keyword>
<evidence type="ECO:0000256" key="11">
    <source>
        <dbReference type="ARBA" id="ARBA00023140"/>
    </source>
</evidence>
<dbReference type="GO" id="GO:0033540">
    <property type="term" value="P:fatty acid beta-oxidation using acyl-CoA oxidase"/>
    <property type="evidence" value="ECO:0007669"/>
    <property type="project" value="TreeGrafter"/>
</dbReference>
<dbReference type="InterPro" id="IPR036250">
    <property type="entry name" value="AcylCo_DH-like_C"/>
</dbReference>
<feature type="binding site" evidence="14">
    <location>
        <position position="191"/>
    </location>
    <ligand>
        <name>FAD</name>
        <dbReference type="ChEBI" id="CHEBI:57692"/>
    </ligand>
</feature>
<dbReference type="PIRSF" id="PIRSF000168">
    <property type="entry name" value="Acyl-CoA_oxidase"/>
    <property type="match status" value="1"/>
</dbReference>
<evidence type="ECO:0000256" key="15">
    <source>
        <dbReference type="SAM" id="MobiDB-lite"/>
    </source>
</evidence>
<keyword evidence="8" id="KW-0276">Fatty acid metabolism</keyword>
<evidence type="ECO:0000259" key="18">
    <source>
        <dbReference type="Pfam" id="PF22924"/>
    </source>
</evidence>
<name>A0AAV9PT07_9PEZI</name>
<comment type="cofactor">
    <cofactor evidence="2">
        <name>FAD</name>
        <dbReference type="ChEBI" id="CHEBI:57692"/>
    </cofactor>
</comment>
<dbReference type="FunFam" id="1.20.140.10:FF:000015">
    <property type="entry name" value="Acyl-coenzyme A oxidase"/>
    <property type="match status" value="1"/>
</dbReference>
<dbReference type="Proteomes" id="UP001337655">
    <property type="component" value="Unassembled WGS sequence"/>
</dbReference>
<organism evidence="19 20">
    <name type="scientific">Saxophila tyrrhenica</name>
    <dbReference type="NCBI Taxonomy" id="1690608"/>
    <lineage>
        <taxon>Eukaryota</taxon>
        <taxon>Fungi</taxon>
        <taxon>Dikarya</taxon>
        <taxon>Ascomycota</taxon>
        <taxon>Pezizomycotina</taxon>
        <taxon>Dothideomycetes</taxon>
        <taxon>Dothideomycetidae</taxon>
        <taxon>Mycosphaerellales</taxon>
        <taxon>Extremaceae</taxon>
        <taxon>Saxophila</taxon>
    </lineage>
</organism>
<proteinExistence type="inferred from homology"/>
<keyword evidence="11" id="KW-0576">Peroxisome</keyword>
<evidence type="ECO:0000256" key="14">
    <source>
        <dbReference type="PIRSR" id="PIRSR000168-2"/>
    </source>
</evidence>
<keyword evidence="20" id="KW-1185">Reference proteome</keyword>
<evidence type="ECO:0000259" key="16">
    <source>
        <dbReference type="Pfam" id="PF01756"/>
    </source>
</evidence>
<dbReference type="SUPFAM" id="SSF56645">
    <property type="entry name" value="Acyl-CoA dehydrogenase NM domain-like"/>
    <property type="match status" value="1"/>
</dbReference>
<evidence type="ECO:0000256" key="8">
    <source>
        <dbReference type="ARBA" id="ARBA00022832"/>
    </source>
</evidence>
<dbReference type="InterPro" id="IPR037069">
    <property type="entry name" value="AcylCoA_DH/ox_N_sf"/>
</dbReference>
<dbReference type="InterPro" id="IPR046373">
    <property type="entry name" value="Acyl-CoA_Oxase/DH_mid-dom_sf"/>
</dbReference>
<feature type="active site" description="Proton acceptor" evidence="13">
    <location>
        <position position="446"/>
    </location>
</feature>
<feature type="compositionally biased region" description="Basic and acidic residues" evidence="15">
    <location>
        <begin position="470"/>
        <end position="488"/>
    </location>
</feature>
<evidence type="ECO:0000256" key="6">
    <source>
        <dbReference type="ARBA" id="ARBA00022630"/>
    </source>
</evidence>
<dbReference type="GO" id="GO:0055088">
    <property type="term" value="P:lipid homeostasis"/>
    <property type="evidence" value="ECO:0007669"/>
    <property type="project" value="TreeGrafter"/>
</dbReference>
<feature type="domain" description="Acyl-CoA oxidase C-terminal" evidence="16">
    <location>
        <begin position="502"/>
        <end position="668"/>
    </location>
</feature>
<sequence length="686" mass="76927">MAKKDFTDDLRPHPDADGAKKLASERSRSSIDTDELANHVFGSAYLERQQRVLTALEPEKIFSKANQANLSRPDRYKLGLARGKRMRQLMDKHGWDEADILMAEYLIDDLQPYHLHLSLFNSAMREQCSDDQRAYWTPKIESWEIIGAYAQTELGHGSNVRGLECQATWDQKTKEFVIHSPTLTASKWWNGTLGRTATHAVVVAQLMLPHGPSGKLVSYGPRPFIVQVRDKKTHQPPESIAVGDIGPKYGYAPMDNAYCLFDHHRVPHSALLSRYASVDPDTGAYTKPTNPASVYGSLTRGRSVIVMNARLVLARAVTVAIRYLAIRRQFRDRDDANPEGPECAVLDYSTVQIRVLPLLAATFALHYSGEAMRELYERTRSTNALDGDQAQLAELHSTSAGLKSLATDLAANGIETCRRAMGGHGFGGGTGLIQPNADYLSKPTVEGDNWMITQQAARYLLNRVEDVKKSPAGESRSRTDDNLRDYHARASTPPKSRQLSDETIAAAFEWRVSFFAFEAHRARYIQKKSWNSMLIDLYKLSRAYAQSMLVGNFYLAMRRSTLSCSTTTEVLGDLYRLFALNTMDAEAREFQKSGAVAAEVLDTLPEQVLHLMQKVRPHVVKLVDSFALPDFMLDSALGRYDGRVYEDLFNRAHRLNPLNRLTFNPDYRSDEIVMGAKDGADMLAKL</sequence>
<dbReference type="Pfam" id="PF14749">
    <property type="entry name" value="Acyl-CoA_ox_N"/>
    <property type="match status" value="1"/>
</dbReference>
<dbReference type="Gene3D" id="1.20.140.10">
    <property type="entry name" value="Butyryl-CoA Dehydrogenase, subunit A, domain 3"/>
    <property type="match status" value="2"/>
</dbReference>
<evidence type="ECO:0000256" key="13">
    <source>
        <dbReference type="PIRSR" id="PIRSR000168-1"/>
    </source>
</evidence>
<dbReference type="GeneID" id="89921949"/>
<dbReference type="GO" id="GO:0071949">
    <property type="term" value="F:FAD binding"/>
    <property type="evidence" value="ECO:0007669"/>
    <property type="project" value="InterPro"/>
</dbReference>
<dbReference type="InterPro" id="IPR012258">
    <property type="entry name" value="Acyl-CoA_oxidase"/>
</dbReference>
<dbReference type="Pfam" id="PF01756">
    <property type="entry name" value="ACOX"/>
    <property type="match status" value="1"/>
</dbReference>
<evidence type="ECO:0000256" key="2">
    <source>
        <dbReference type="ARBA" id="ARBA00001974"/>
    </source>
</evidence>
<dbReference type="GO" id="GO:0005777">
    <property type="term" value="C:peroxisome"/>
    <property type="evidence" value="ECO:0007669"/>
    <property type="project" value="UniProtKB-SubCell"/>
</dbReference>
<evidence type="ECO:0000259" key="17">
    <source>
        <dbReference type="Pfam" id="PF14749"/>
    </source>
</evidence>
<comment type="caution">
    <text evidence="19">The sequence shown here is derived from an EMBL/GenBank/DDBJ whole genome shotgun (WGS) entry which is preliminary data.</text>
</comment>
<feature type="region of interest" description="Disordered" evidence="15">
    <location>
        <begin position="470"/>
        <end position="498"/>
    </location>
</feature>
<evidence type="ECO:0000256" key="9">
    <source>
        <dbReference type="ARBA" id="ARBA00023002"/>
    </source>
</evidence>
<dbReference type="SUPFAM" id="SSF47203">
    <property type="entry name" value="Acyl-CoA dehydrogenase C-terminal domain-like"/>
    <property type="match status" value="2"/>
</dbReference>
<reference evidence="19 20" key="1">
    <citation type="submission" date="2023-08" db="EMBL/GenBank/DDBJ databases">
        <title>Black Yeasts Isolated from many extreme environments.</title>
        <authorList>
            <person name="Coleine C."/>
            <person name="Stajich J.E."/>
            <person name="Selbmann L."/>
        </authorList>
    </citation>
    <scope>NUCLEOTIDE SEQUENCE [LARGE SCALE GENOMIC DNA]</scope>
    <source>
        <strain evidence="19 20">CCFEE 5935</strain>
    </source>
</reference>
<dbReference type="GO" id="GO:0005504">
    <property type="term" value="F:fatty acid binding"/>
    <property type="evidence" value="ECO:0007669"/>
    <property type="project" value="TreeGrafter"/>
</dbReference>
<evidence type="ECO:0000313" key="19">
    <source>
        <dbReference type="EMBL" id="KAK5175460.1"/>
    </source>
</evidence>
<protein>
    <recommendedName>
        <fullName evidence="12">Acyl-coenzyme A oxidase</fullName>
    </recommendedName>
</protein>
<comment type="similarity">
    <text evidence="5 12">Belongs to the acyl-CoA oxidase family.</text>
</comment>
<dbReference type="InterPro" id="IPR055060">
    <property type="entry name" value="ACOX_C_alpha1"/>
</dbReference>
<dbReference type="EMBL" id="JAVRRT010000001">
    <property type="protein sequence ID" value="KAK5175460.1"/>
    <property type="molecule type" value="Genomic_DNA"/>
</dbReference>
<evidence type="ECO:0000256" key="3">
    <source>
        <dbReference type="ARBA" id="ARBA00004275"/>
    </source>
</evidence>
<gene>
    <name evidence="19" type="ORF">LTR77_000599</name>
</gene>
<feature type="region of interest" description="Disordered" evidence="15">
    <location>
        <begin position="1"/>
        <end position="31"/>
    </location>
</feature>
<evidence type="ECO:0000256" key="12">
    <source>
        <dbReference type="PIRNR" id="PIRNR000168"/>
    </source>
</evidence>
<dbReference type="InterPro" id="IPR009100">
    <property type="entry name" value="AcylCoA_DH/oxidase_NM_dom_sf"/>
</dbReference>
<comment type="pathway">
    <text evidence="4">Lipid metabolism; peroxisomal fatty acid beta-oxidation.</text>
</comment>
<accession>A0AAV9PT07</accession>
<dbReference type="PANTHER" id="PTHR10909:SF250">
    <property type="entry name" value="PEROXISOMAL ACYL-COENZYME A OXIDASE 1"/>
    <property type="match status" value="1"/>
</dbReference>
<dbReference type="Gene3D" id="2.40.110.10">
    <property type="entry name" value="Butyryl-CoA Dehydrogenase, subunit A, domain 2"/>
    <property type="match status" value="1"/>
</dbReference>
<feature type="domain" description="Acyl-coenzyme A oxidase N-terminal" evidence="17">
    <location>
        <begin position="32"/>
        <end position="146"/>
    </location>
</feature>
<evidence type="ECO:0000256" key="7">
    <source>
        <dbReference type="ARBA" id="ARBA00022827"/>
    </source>
</evidence>
<comment type="catalytic activity">
    <reaction evidence="1">
        <text>a 2,3-saturated acyl-CoA + O2 = a (2E)-enoyl-CoA + H2O2</text>
        <dbReference type="Rhea" id="RHEA:38959"/>
        <dbReference type="ChEBI" id="CHEBI:15379"/>
        <dbReference type="ChEBI" id="CHEBI:16240"/>
        <dbReference type="ChEBI" id="CHEBI:58856"/>
        <dbReference type="ChEBI" id="CHEBI:65111"/>
        <dbReference type="EC" id="1.3.3.6"/>
    </reaction>
</comment>
<keyword evidence="10" id="KW-0443">Lipid metabolism</keyword>
<evidence type="ECO:0000256" key="1">
    <source>
        <dbReference type="ARBA" id="ARBA00001201"/>
    </source>
</evidence>
<dbReference type="FunFam" id="1.20.140.10:FF:000007">
    <property type="entry name" value="Acyl-coenzyme A oxidase"/>
    <property type="match status" value="1"/>
</dbReference>
<feature type="binding site" evidence="14">
    <location>
        <position position="152"/>
    </location>
    <ligand>
        <name>FAD</name>
        <dbReference type="ChEBI" id="CHEBI:57692"/>
    </ligand>
</feature>
<dbReference type="PANTHER" id="PTHR10909">
    <property type="entry name" value="ELECTRON TRANSPORT OXIDOREDUCTASE"/>
    <property type="match status" value="1"/>
</dbReference>
<evidence type="ECO:0000256" key="4">
    <source>
        <dbReference type="ARBA" id="ARBA00004846"/>
    </source>
</evidence>
<dbReference type="InterPro" id="IPR002655">
    <property type="entry name" value="Acyl-CoA_oxidase_C"/>
</dbReference>
<evidence type="ECO:0000256" key="10">
    <source>
        <dbReference type="ARBA" id="ARBA00023098"/>
    </source>
</evidence>
<dbReference type="Pfam" id="PF22924">
    <property type="entry name" value="ACOX_C_alpha1"/>
    <property type="match status" value="1"/>
</dbReference>
<dbReference type="Gene3D" id="1.10.540.10">
    <property type="entry name" value="Acyl-CoA dehydrogenase/oxidase, N-terminal domain"/>
    <property type="match status" value="1"/>
</dbReference>
<dbReference type="AlphaFoldDB" id="A0AAV9PT07"/>
<dbReference type="RefSeq" id="XP_064664098.1">
    <property type="nucleotide sequence ID" value="XM_064797864.1"/>
</dbReference>